<evidence type="ECO:0000256" key="2">
    <source>
        <dbReference type="SAM" id="Phobius"/>
    </source>
</evidence>
<name>A0A1T4JY83_9BACT</name>
<dbReference type="STRING" id="28122.SAMN02745108_00213"/>
<evidence type="ECO:0000313" key="3">
    <source>
        <dbReference type="EMBL" id="SJZ35140.1"/>
    </source>
</evidence>
<dbReference type="AlphaFoldDB" id="A0A1T4JY83"/>
<feature type="transmembrane region" description="Helical" evidence="2">
    <location>
        <begin position="41"/>
        <end position="58"/>
    </location>
</feature>
<organism evidence="3 4">
    <name type="scientific">Fibrobacter intestinalis</name>
    <dbReference type="NCBI Taxonomy" id="28122"/>
    <lineage>
        <taxon>Bacteria</taxon>
        <taxon>Pseudomonadati</taxon>
        <taxon>Fibrobacterota</taxon>
        <taxon>Fibrobacteria</taxon>
        <taxon>Fibrobacterales</taxon>
        <taxon>Fibrobacteraceae</taxon>
        <taxon>Fibrobacter</taxon>
    </lineage>
</organism>
<keyword evidence="2" id="KW-1133">Transmembrane helix</keyword>
<sequence>MLSFQNIMGGKNPLDDPEDDENLDGEKKKPEPTQIVSWQDALVILVIIAAIVGGYQYYQYTKRESEEIFARCALLYDGGDLVAARDCYESTWDLSYAPADKDSLRVVRLGEIEDIKVAQEFVLETVQAALSAGDSAKAIEEAQKMTSPLLLSEEDAGLWKEISGSLAVLRSETSESPSDSLSR</sequence>
<evidence type="ECO:0000256" key="1">
    <source>
        <dbReference type="SAM" id="MobiDB-lite"/>
    </source>
</evidence>
<reference evidence="3 4" key="1">
    <citation type="submission" date="2017-02" db="EMBL/GenBank/DDBJ databases">
        <authorList>
            <person name="Peterson S.W."/>
        </authorList>
    </citation>
    <scope>NUCLEOTIDE SEQUENCE [LARGE SCALE GENOMIC DNA]</scope>
    <source>
        <strain evidence="3 4">ATCC 43854</strain>
    </source>
</reference>
<dbReference type="RefSeq" id="WP_078775399.1">
    <property type="nucleotide sequence ID" value="NZ_FUWU01000002.1"/>
</dbReference>
<gene>
    <name evidence="3" type="ORF">SAMN02745108_00213</name>
</gene>
<keyword evidence="2" id="KW-0472">Membrane</keyword>
<dbReference type="Proteomes" id="UP000190449">
    <property type="component" value="Unassembled WGS sequence"/>
</dbReference>
<proteinExistence type="predicted"/>
<dbReference type="EMBL" id="FUWU01000002">
    <property type="protein sequence ID" value="SJZ35140.1"/>
    <property type="molecule type" value="Genomic_DNA"/>
</dbReference>
<evidence type="ECO:0000313" key="4">
    <source>
        <dbReference type="Proteomes" id="UP000190449"/>
    </source>
</evidence>
<keyword evidence="2" id="KW-0812">Transmembrane</keyword>
<accession>A0A1T4JY83</accession>
<feature type="region of interest" description="Disordered" evidence="1">
    <location>
        <begin position="1"/>
        <end position="31"/>
    </location>
</feature>
<protein>
    <submittedName>
        <fullName evidence="3">Uncharacterized protein</fullName>
    </submittedName>
</protein>